<dbReference type="Pfam" id="PF14543">
    <property type="entry name" value="TAXi_N"/>
    <property type="match status" value="1"/>
</dbReference>
<dbReference type="Gene3D" id="2.40.70.10">
    <property type="entry name" value="Acid Proteases"/>
    <property type="match status" value="2"/>
</dbReference>
<dbReference type="PANTHER" id="PTHR47967">
    <property type="entry name" value="OS07G0603500 PROTEIN-RELATED"/>
    <property type="match status" value="1"/>
</dbReference>
<evidence type="ECO:0000313" key="5">
    <source>
        <dbReference type="EMBL" id="RZC51417.1"/>
    </source>
</evidence>
<name>A0A4Y7IRU6_PAPSO</name>
<keyword evidence="6" id="KW-1185">Reference proteome</keyword>
<gene>
    <name evidence="5" type="ORF">C5167_019842</name>
</gene>
<evidence type="ECO:0000259" key="4">
    <source>
        <dbReference type="Pfam" id="PF14543"/>
    </source>
</evidence>
<dbReference type="GO" id="GO:0005576">
    <property type="term" value="C:extracellular region"/>
    <property type="evidence" value="ECO:0007669"/>
    <property type="project" value="TreeGrafter"/>
</dbReference>
<feature type="domain" description="Xylanase inhibitor N-terminal" evidence="4">
    <location>
        <begin position="10"/>
        <end position="81"/>
    </location>
</feature>
<comment type="similarity">
    <text evidence="1">Belongs to the peptidase A1 family.</text>
</comment>
<dbReference type="InterPro" id="IPR032861">
    <property type="entry name" value="TAXi_N"/>
</dbReference>
<organism evidence="5 6">
    <name type="scientific">Papaver somniferum</name>
    <name type="common">Opium poppy</name>
    <dbReference type="NCBI Taxonomy" id="3469"/>
    <lineage>
        <taxon>Eukaryota</taxon>
        <taxon>Viridiplantae</taxon>
        <taxon>Streptophyta</taxon>
        <taxon>Embryophyta</taxon>
        <taxon>Tracheophyta</taxon>
        <taxon>Spermatophyta</taxon>
        <taxon>Magnoliopsida</taxon>
        <taxon>Ranunculales</taxon>
        <taxon>Papaveraceae</taxon>
        <taxon>Papaveroideae</taxon>
        <taxon>Papaver</taxon>
    </lineage>
</organism>
<dbReference type="InterPro" id="IPR021109">
    <property type="entry name" value="Peptidase_aspartic_dom_sf"/>
</dbReference>
<dbReference type="PANTHER" id="PTHR47967:SF128">
    <property type="entry name" value="ASPARTIC PROTEINASE CDR1-LIKE"/>
    <property type="match status" value="1"/>
</dbReference>
<evidence type="ECO:0000256" key="3">
    <source>
        <dbReference type="ARBA" id="ARBA00022801"/>
    </source>
</evidence>
<keyword evidence="2" id="KW-0645">Protease</keyword>
<evidence type="ECO:0000256" key="2">
    <source>
        <dbReference type="ARBA" id="ARBA00022670"/>
    </source>
</evidence>
<evidence type="ECO:0000313" key="6">
    <source>
        <dbReference type="Proteomes" id="UP000316621"/>
    </source>
</evidence>
<proteinExistence type="inferred from homology"/>
<dbReference type="InterPro" id="IPR051708">
    <property type="entry name" value="Plant_Aspart_Prot_A1"/>
</dbReference>
<dbReference type="Gramene" id="RZC51417">
    <property type="protein sequence ID" value="RZC51417"/>
    <property type="gene ID" value="C5167_019842"/>
</dbReference>
<dbReference type="GO" id="GO:0008233">
    <property type="term" value="F:peptidase activity"/>
    <property type="evidence" value="ECO:0007669"/>
    <property type="project" value="UniProtKB-KW"/>
</dbReference>
<dbReference type="AlphaFoldDB" id="A0A4Y7IRU6"/>
<reference evidence="5 6" key="1">
    <citation type="journal article" date="2018" name="Science">
        <title>The opium poppy genome and morphinan production.</title>
        <authorList>
            <person name="Guo L."/>
            <person name="Winzer T."/>
            <person name="Yang X."/>
            <person name="Li Y."/>
            <person name="Ning Z."/>
            <person name="He Z."/>
            <person name="Teodor R."/>
            <person name="Lu Y."/>
            <person name="Bowser T.A."/>
            <person name="Graham I.A."/>
            <person name="Ye K."/>
        </authorList>
    </citation>
    <scope>NUCLEOTIDE SEQUENCE [LARGE SCALE GENOMIC DNA]</scope>
    <source>
        <strain evidence="6">cv. HN1</strain>
        <tissue evidence="5">Leaves</tissue>
    </source>
</reference>
<sequence length="147" mass="15825">MGSIFIEGRKDTSENKLCQYLVQYGDGSDNSTGNLAFETLTLASTSGRSIQLPNIAFGCGRNNVGESIDEKGSGLVGLGVGLGADADIKLEMRNYFVHGAPGIVCLSFFPSESSYIYGNVAQINFLIEYALEEKKVFFKPTDCTKQG</sequence>
<dbReference type="Proteomes" id="UP000316621">
    <property type="component" value="Chromosome 2"/>
</dbReference>
<dbReference type="GO" id="GO:0006508">
    <property type="term" value="P:proteolysis"/>
    <property type="evidence" value="ECO:0007669"/>
    <property type="project" value="UniProtKB-KW"/>
</dbReference>
<evidence type="ECO:0000256" key="1">
    <source>
        <dbReference type="ARBA" id="ARBA00007447"/>
    </source>
</evidence>
<dbReference type="SUPFAM" id="SSF50630">
    <property type="entry name" value="Acid proteases"/>
    <property type="match status" value="2"/>
</dbReference>
<protein>
    <recommendedName>
        <fullName evidence="4">Xylanase inhibitor N-terminal domain-containing protein</fullName>
    </recommendedName>
</protein>
<keyword evidence="3" id="KW-0378">Hydrolase</keyword>
<accession>A0A4Y7IRU6</accession>
<dbReference type="EMBL" id="CM010716">
    <property type="protein sequence ID" value="RZC51417.1"/>
    <property type="molecule type" value="Genomic_DNA"/>
</dbReference>